<dbReference type="PANTHER" id="PTHR23359">
    <property type="entry name" value="NUCLEOTIDE KINASE"/>
    <property type="match status" value="1"/>
</dbReference>
<dbReference type="HAMAP" id="MF_00235">
    <property type="entry name" value="Adenylate_kinase_Adk"/>
    <property type="match status" value="2"/>
</dbReference>
<dbReference type="GO" id="GO:0005524">
    <property type="term" value="F:ATP binding"/>
    <property type="evidence" value="ECO:0007669"/>
    <property type="project" value="UniProtKB-KW"/>
</dbReference>
<evidence type="ECO:0000256" key="2">
    <source>
        <dbReference type="ARBA" id="ARBA00022679"/>
    </source>
</evidence>
<dbReference type="EMBL" id="BEYU01000216">
    <property type="protein sequence ID" value="GBG34782.1"/>
    <property type="molecule type" value="Genomic_DNA"/>
</dbReference>
<comment type="catalytic activity">
    <reaction evidence="9">
        <text>dCMP + ATP = dCDP + ADP</text>
        <dbReference type="Rhea" id="RHEA:25094"/>
        <dbReference type="ChEBI" id="CHEBI:30616"/>
        <dbReference type="ChEBI" id="CHEBI:57566"/>
        <dbReference type="ChEBI" id="CHEBI:58593"/>
        <dbReference type="ChEBI" id="CHEBI:456216"/>
        <dbReference type="EC" id="2.7.4.14"/>
    </reaction>
</comment>
<keyword evidence="4 9" id="KW-0418">Kinase</keyword>
<comment type="function">
    <text evidence="9">Catalyzes the phosphorylation of pyrimidine nucleoside monophosphates at the expense of ATP. Plays an important role in de novo pyrimidine nucleotide biosynthesis. Has preference for UMP and CMP as phosphate acceptors.</text>
</comment>
<dbReference type="Gene3D" id="3.40.30.10">
    <property type="entry name" value="Glutaredoxin"/>
    <property type="match status" value="2"/>
</dbReference>
<feature type="binding site" evidence="9">
    <location>
        <position position="934"/>
    </location>
    <ligand>
        <name>ATP</name>
        <dbReference type="ChEBI" id="CHEBI:30616"/>
    </ligand>
</feature>
<dbReference type="Proteomes" id="UP000241890">
    <property type="component" value="Unassembled WGS sequence"/>
</dbReference>
<keyword evidence="6 9" id="KW-0665">Pyrimidine biosynthesis</keyword>
<dbReference type="CDD" id="cd01428">
    <property type="entry name" value="ADK"/>
    <property type="match status" value="2"/>
</dbReference>
<feature type="binding site" evidence="9">
    <location>
        <position position="660"/>
    </location>
    <ligand>
        <name>CMP</name>
        <dbReference type="ChEBI" id="CHEBI:60377"/>
    </ligand>
</feature>
<dbReference type="Pfam" id="PF00406">
    <property type="entry name" value="ADK"/>
    <property type="match status" value="2"/>
</dbReference>
<evidence type="ECO:0000256" key="8">
    <source>
        <dbReference type="ARBA" id="ARBA00048116"/>
    </source>
</evidence>
<feature type="binding site" evidence="9">
    <location>
        <position position="694"/>
    </location>
    <ligand>
        <name>ATP</name>
        <dbReference type="ChEBI" id="CHEBI:30616"/>
    </ligand>
</feature>
<feature type="binding site" evidence="9">
    <location>
        <position position="895"/>
    </location>
    <ligand>
        <name>a ribonucleoside 5'-phosphate</name>
        <dbReference type="ChEBI" id="CHEBI:58043"/>
    </ligand>
</feature>
<dbReference type="InParanoid" id="A0A2R5GVA1"/>
<keyword evidence="7 9" id="KW-0539">Nucleus</keyword>
<comment type="catalytic activity">
    <reaction evidence="8 9">
        <text>UMP + ATP = UDP + ADP</text>
        <dbReference type="Rhea" id="RHEA:24400"/>
        <dbReference type="ChEBI" id="CHEBI:30616"/>
        <dbReference type="ChEBI" id="CHEBI:57865"/>
        <dbReference type="ChEBI" id="CHEBI:58223"/>
        <dbReference type="ChEBI" id="CHEBI:456216"/>
        <dbReference type="EC" id="2.7.4.14"/>
    </reaction>
</comment>
<feature type="binding site" evidence="9">
    <location>
        <begin position="653"/>
        <end position="656"/>
    </location>
    <ligand>
        <name>a ribonucleoside 5'-phosphate</name>
        <dbReference type="ChEBI" id="CHEBI:58043"/>
    </ligand>
</feature>
<proteinExistence type="inferred from homology"/>
<dbReference type="AlphaFoldDB" id="A0A2R5GVA1"/>
<feature type="binding site" evidence="9">
    <location>
        <position position="739"/>
    </location>
    <ligand>
        <name>ATP</name>
        <dbReference type="ChEBI" id="CHEBI:30616"/>
    </ligand>
</feature>
<comment type="catalytic activity">
    <reaction evidence="9">
        <text>CMP + ATP = CDP + ADP</text>
        <dbReference type="Rhea" id="RHEA:11600"/>
        <dbReference type="ChEBI" id="CHEBI:30616"/>
        <dbReference type="ChEBI" id="CHEBI:58069"/>
        <dbReference type="ChEBI" id="CHEBI:60377"/>
        <dbReference type="ChEBI" id="CHEBI:456216"/>
        <dbReference type="EC" id="2.7.4.14"/>
    </reaction>
</comment>
<feature type="compositionally biased region" description="Basic residues" evidence="10">
    <location>
        <begin position="270"/>
        <end position="280"/>
    </location>
</feature>
<protein>
    <recommendedName>
        <fullName evidence="9">UMP-CMP kinase</fullName>
        <ecNumber evidence="9">2.7.4.14</ecNumber>
    </recommendedName>
    <alternativeName>
        <fullName evidence="9">Deoxycytidylate kinase</fullName>
        <shortName evidence="9">CK</shortName>
        <shortName evidence="9">dCMP kinase</shortName>
    </alternativeName>
    <alternativeName>
        <fullName evidence="9">Uridine monophosphate/cytidine monophosphate kinase</fullName>
        <shortName evidence="9">UMP/CMP kinase</shortName>
        <shortName evidence="9">UMP/CMPK</shortName>
    </alternativeName>
</protein>
<dbReference type="GO" id="GO:0036430">
    <property type="term" value="F:CMP kinase activity"/>
    <property type="evidence" value="ECO:0007669"/>
    <property type="project" value="RHEA"/>
</dbReference>
<feature type="binding site" evidence="9">
    <location>
        <position position="906"/>
    </location>
    <ligand>
        <name>a ribonucleoside 5'-phosphate</name>
        <dbReference type="ChEBI" id="CHEBI:58043"/>
    </ligand>
</feature>
<dbReference type="InterPro" id="IPR036249">
    <property type="entry name" value="Thioredoxin-like_sf"/>
</dbReference>
<feature type="binding site" evidence="9">
    <location>
        <position position="855"/>
    </location>
    <ligand>
        <name>CMP</name>
        <dbReference type="ChEBI" id="CHEBI:60377"/>
    </ligand>
</feature>
<dbReference type="InterPro" id="IPR033690">
    <property type="entry name" value="Adenylat_kinase_CS"/>
</dbReference>
<reference evidence="11 12" key="1">
    <citation type="submission" date="2017-12" db="EMBL/GenBank/DDBJ databases">
        <title>Sequencing, de novo assembly and annotation of complete genome of a new Thraustochytrid species, strain FCC1311.</title>
        <authorList>
            <person name="Sedici K."/>
            <person name="Godart F."/>
            <person name="Aiese Cigliano R."/>
            <person name="Sanseverino W."/>
            <person name="Barakat M."/>
            <person name="Ortet P."/>
            <person name="Marechal E."/>
            <person name="Cagnac O."/>
            <person name="Amato A."/>
        </authorList>
    </citation>
    <scope>NUCLEOTIDE SEQUENCE [LARGE SCALE GENOMIC DNA]</scope>
</reference>
<sequence length="1015" mass="110909">MSGAEGEDSKVGFTRSEMDAENLAGKMEPPVVHVFAMFKEATAWGAKVEKMEGSPVGALQEAVKKLNPDQEGDFEICSTAAQAPGDGIEDGDLLIFPQRLRVPGGVSRAEEVIEAIMKQRKDKSDELVIADSEPVKEGFVFVCCHQARDARCGYCGPKIMAATEKAIASRNMADKVRLIACSHIGGHRYAGISVVFRNDAETTCDWLAYVKDSEEDANHMLDLATGVEETPALRLWRARNGMTPDQHIDFCAACAKKQGVDIEDAAGPSKVKKEKKKSKKEKLAELSEEDRNAEVGFARKDLENPEDLAGKQNGPDVHFFVAFKDAVSWGSHVEKMDGSPVTEFQSLIAELYPEGRKQELLTTAVEADGALEEGDVIVFPQRIRVPGGASRVRDIVEAVVKQKREGGDLALEGSKPVEGAHVFVCCHEARDARCGFCGPRIIDALHEARAERSIAEDKVTMHRCSHIGGHRNAGIGIVFRDDKDSTCDWLAYMTDSKENVNHVLDLATGAEETPDLAMWRARMGKTADEHKELCIACTQQEGGPSCGDGDIEDLMSASPKATATGKPNVLFVLGGPGAGKGTQCGLIIEEFADFAHLSAGDLLRAERQDPNSKNGQLISEYIKEGKIVPVEITVELLWNAMQKSEASNFLIDGFPRNQNNLDGWESVVGDKANVLGCLYFDCPENVMESRLLERGKTSGRSDDNLESIKKRFRTYVESTQPIIQHFDKLGKCIHIVADRPVHLVFADVRRSLRDGFGLEAAKPRVVFVLGGPGAGKGTQCELLTETFDLCHLSAGDLLREERNNPDSKDGALIKSYIKDGKIVPVEITVNLLLKAMLASGRGNFLIDGFPRNKNNLDGWASTVKDQADVLGCLYFDCPEEVMERRLLERGKTSGRSDDNLESIKKRFRTYQEETMPIIQHFQGQNKCFKINADRSKDVIRKEVNSVFEQRLGLRPLAAWTSSGAASSSGSSGVDSGVFAGVKARVNAMPPLAKFALGATSAALLVFAGTRFARRQ</sequence>
<comment type="subcellular location">
    <subcellularLocation>
        <location evidence="9">Cytoplasm</location>
    </subcellularLocation>
    <subcellularLocation>
        <location evidence="9">Nucleus</location>
    </subcellularLocation>
</comment>
<dbReference type="InterPro" id="IPR009737">
    <property type="entry name" value="Aim32/Apd1-like"/>
</dbReference>
<feature type="binding site" evidence="9">
    <location>
        <position position="700"/>
    </location>
    <ligand>
        <name>a ribonucleoside 5'-phosphate</name>
        <dbReference type="ChEBI" id="CHEBI:58043"/>
    </ligand>
</feature>
<name>A0A2R5GVA1_9STRA</name>
<evidence type="ECO:0000256" key="6">
    <source>
        <dbReference type="ARBA" id="ARBA00022975"/>
    </source>
</evidence>
<dbReference type="InterPro" id="IPR000850">
    <property type="entry name" value="Adenylat/UMP-CMP_kin"/>
</dbReference>
<dbReference type="GO" id="GO:0005737">
    <property type="term" value="C:cytoplasm"/>
    <property type="evidence" value="ECO:0007669"/>
    <property type="project" value="UniProtKB-SubCell"/>
</dbReference>
<feature type="binding site" evidence="9">
    <location>
        <begin position="626"/>
        <end position="628"/>
    </location>
    <ligand>
        <name>a ribonucleoside 5'-phosphate</name>
        <dbReference type="ChEBI" id="CHEBI:58043"/>
    </ligand>
</feature>
<keyword evidence="12" id="KW-1185">Reference proteome</keyword>
<evidence type="ECO:0000256" key="9">
    <source>
        <dbReference type="HAMAP-Rule" id="MF_03172"/>
    </source>
</evidence>
<keyword evidence="3 9" id="KW-0547">Nucleotide-binding</keyword>
<dbReference type="EC" id="2.7.4.14" evidence="9"/>
<feature type="binding site" evidence="9">
    <location>
        <position position="711"/>
    </location>
    <ligand>
        <name>a ribonucleoside 5'-phosphate</name>
        <dbReference type="ChEBI" id="CHEBI:58043"/>
    </ligand>
</feature>
<evidence type="ECO:0000313" key="12">
    <source>
        <dbReference type="Proteomes" id="UP000241890"/>
    </source>
</evidence>
<evidence type="ECO:0000256" key="5">
    <source>
        <dbReference type="ARBA" id="ARBA00022840"/>
    </source>
</evidence>
<dbReference type="InterPro" id="IPR006266">
    <property type="entry name" value="UMP_CMP_kinase"/>
</dbReference>
<feature type="binding site" evidence="9">
    <location>
        <begin position="773"/>
        <end position="778"/>
    </location>
    <ligand>
        <name>ATP</name>
        <dbReference type="ChEBI" id="CHEBI:30616"/>
    </ligand>
</feature>
<dbReference type="GO" id="GO:0036431">
    <property type="term" value="F:dCMP kinase activity"/>
    <property type="evidence" value="ECO:0007669"/>
    <property type="project" value="RHEA"/>
</dbReference>
<feature type="binding site" evidence="9">
    <location>
        <begin position="821"/>
        <end position="823"/>
    </location>
    <ligand>
        <name>a ribonucleoside 5'-phosphate</name>
        <dbReference type="ChEBI" id="CHEBI:58043"/>
    </ligand>
</feature>
<evidence type="ECO:0000313" key="11">
    <source>
        <dbReference type="EMBL" id="GBG34782.1"/>
    </source>
</evidence>
<keyword evidence="2 9" id="KW-0808">Transferase</keyword>
<feature type="region of interest" description="LID" evidence="9">
    <location>
        <begin position="693"/>
        <end position="703"/>
    </location>
</feature>
<dbReference type="GO" id="GO:0005634">
    <property type="term" value="C:nucleus"/>
    <property type="evidence" value="ECO:0007669"/>
    <property type="project" value="UniProtKB-SubCell"/>
</dbReference>
<keyword evidence="5 9" id="KW-0067">ATP-binding</keyword>
<evidence type="ECO:0000256" key="3">
    <source>
        <dbReference type="ARBA" id="ARBA00022741"/>
    </source>
</evidence>
<feature type="region of interest" description="NMPbind" evidence="9">
    <location>
        <begin position="793"/>
        <end position="823"/>
    </location>
</feature>
<evidence type="ECO:0000256" key="4">
    <source>
        <dbReference type="ARBA" id="ARBA00022777"/>
    </source>
</evidence>
<feature type="binding site" evidence="9">
    <location>
        <position position="799"/>
    </location>
    <ligand>
        <name>a ribonucleoside 5'-phosphate</name>
        <dbReference type="ChEBI" id="CHEBI:58043"/>
    </ligand>
</feature>
<feature type="binding site" evidence="9">
    <location>
        <begin position="848"/>
        <end position="851"/>
    </location>
    <ligand>
        <name>a ribonucleoside 5'-phosphate</name>
        <dbReference type="ChEBI" id="CHEBI:58043"/>
    </ligand>
</feature>
<comment type="subunit">
    <text evidence="9">Monomer.</text>
</comment>
<feature type="region of interest" description="Disordered" evidence="10">
    <location>
        <begin position="265"/>
        <end position="287"/>
    </location>
</feature>
<dbReference type="PROSITE" id="PS00113">
    <property type="entry name" value="ADENYLATE_KINASE"/>
    <property type="match status" value="2"/>
</dbReference>
<dbReference type="HAMAP" id="MF_03172">
    <property type="entry name" value="Adenylate_kinase_UMP_CMP_kin"/>
    <property type="match status" value="2"/>
</dbReference>
<comment type="similarity">
    <text evidence="9">Belongs to the adenylate kinase family. UMP-CMP kinase subfamily.</text>
</comment>
<feature type="binding site" evidence="9">
    <location>
        <position position="889"/>
    </location>
    <ligand>
        <name>ATP</name>
        <dbReference type="ChEBI" id="CHEBI:30616"/>
    </ligand>
</feature>
<dbReference type="SUPFAM" id="SSF52833">
    <property type="entry name" value="Thioredoxin-like"/>
    <property type="match status" value="2"/>
</dbReference>
<dbReference type="PRINTS" id="PR00094">
    <property type="entry name" value="ADENYLTKNASE"/>
</dbReference>
<comment type="cofactor">
    <cofactor evidence="9">
        <name>Mg(2+)</name>
        <dbReference type="ChEBI" id="CHEBI:18420"/>
    </cofactor>
    <text evidence="9">Binds 1 Mg(2+) ion per monomer.</text>
</comment>
<evidence type="ECO:0000256" key="1">
    <source>
        <dbReference type="ARBA" id="ARBA00022490"/>
    </source>
</evidence>
<feature type="region of interest" description="NMPbind" evidence="9">
    <location>
        <begin position="598"/>
        <end position="628"/>
    </location>
</feature>
<evidence type="ECO:0000256" key="10">
    <source>
        <dbReference type="SAM" id="MobiDB-lite"/>
    </source>
</evidence>
<dbReference type="OrthoDB" id="442176at2759"/>
<feature type="region of interest" description="LID" evidence="9">
    <location>
        <begin position="888"/>
        <end position="898"/>
    </location>
</feature>
<keyword evidence="1 9" id="KW-0963">Cytoplasm</keyword>
<dbReference type="NCBIfam" id="TIGR01359">
    <property type="entry name" value="UMP_CMP_kin_fam"/>
    <property type="match status" value="2"/>
</dbReference>
<comment type="domain">
    <text evidence="9">Consists of three domains, a large central CORE domain and two small peripheral domains, NMPbind and LID, which undergo movements during catalysis. The LID domain closes over the site of phosphoryl transfer upon ATP binding. Assembling and dissambling the active center during each catalytic cycle provides an effective means to prevent ATP hydrolysis.</text>
</comment>
<organism evidence="11 12">
    <name type="scientific">Hondaea fermentalgiana</name>
    <dbReference type="NCBI Taxonomy" id="2315210"/>
    <lineage>
        <taxon>Eukaryota</taxon>
        <taxon>Sar</taxon>
        <taxon>Stramenopiles</taxon>
        <taxon>Bigyra</taxon>
        <taxon>Labyrinthulomycetes</taxon>
        <taxon>Thraustochytrida</taxon>
        <taxon>Thraustochytriidae</taxon>
        <taxon>Hondaea</taxon>
    </lineage>
</organism>
<dbReference type="GO" id="GO:0006221">
    <property type="term" value="P:pyrimidine nucleotide biosynthetic process"/>
    <property type="evidence" value="ECO:0007669"/>
    <property type="project" value="UniProtKB-UniRule"/>
</dbReference>
<dbReference type="Pfam" id="PF06999">
    <property type="entry name" value="Suc_Fer-like"/>
    <property type="match status" value="2"/>
</dbReference>
<gene>
    <name evidence="11" type="ORF">FCC1311_110042</name>
</gene>
<dbReference type="GO" id="GO:0006207">
    <property type="term" value="P:'de novo' pyrimidine nucleobase biosynthetic process"/>
    <property type="evidence" value="ECO:0007669"/>
    <property type="project" value="InterPro"/>
</dbReference>
<evidence type="ECO:0000256" key="7">
    <source>
        <dbReference type="ARBA" id="ARBA00023242"/>
    </source>
</evidence>
<dbReference type="Gene3D" id="3.40.50.300">
    <property type="entry name" value="P-loop containing nucleotide triphosphate hydrolases"/>
    <property type="match status" value="2"/>
</dbReference>
<dbReference type="InterPro" id="IPR027417">
    <property type="entry name" value="P-loop_NTPase"/>
</dbReference>
<feature type="binding site" evidence="9">
    <location>
        <begin position="577"/>
        <end position="582"/>
    </location>
    <ligand>
        <name>ATP</name>
        <dbReference type="ChEBI" id="CHEBI:30616"/>
    </ligand>
</feature>
<accession>A0A2R5GVA1</accession>
<feature type="binding site" evidence="9">
    <location>
        <position position="604"/>
    </location>
    <ligand>
        <name>a ribonucleoside 5'-phosphate</name>
        <dbReference type="ChEBI" id="CHEBI:58043"/>
    </ligand>
</feature>
<comment type="caution">
    <text evidence="11">The sequence shown here is derived from an EMBL/GenBank/DDBJ whole genome shotgun (WGS) entry which is preliminary data.</text>
</comment>
<dbReference type="GO" id="GO:0033862">
    <property type="term" value="F:UMP kinase activity"/>
    <property type="evidence" value="ECO:0007669"/>
    <property type="project" value="RHEA"/>
</dbReference>
<dbReference type="SUPFAM" id="SSF52540">
    <property type="entry name" value="P-loop containing nucleoside triphosphate hydrolases"/>
    <property type="match status" value="2"/>
</dbReference>